<feature type="transmembrane region" description="Helical" evidence="1">
    <location>
        <begin position="12"/>
        <end position="31"/>
    </location>
</feature>
<protein>
    <submittedName>
        <fullName evidence="2">Uncharacterized protein</fullName>
    </submittedName>
</protein>
<dbReference type="EMBL" id="QRAO01000013">
    <property type="protein sequence ID" value="RDK82778.1"/>
    <property type="molecule type" value="Genomic_DNA"/>
</dbReference>
<sequence length="227" mass="26304">MLTENKFSKYLIYAIGEIILVVIGILIALSINNWNEENKDNDFENEMLAQIQENLANDKKALNKIKIIFNNAISSSNKILELKRSEENLDSLKYWLADIIQFERFQPITNSYETLKSKGLDKVSNKELRMLLGAYYDDEINHVIKSVGDVEYSFNNDWIPIMKEIIVDFKFQDYVIVSDPKIFSQPSTARNILTLNKDNYRGGLNRVITAINSIDKLEKILEKTLKK</sequence>
<keyword evidence="3" id="KW-1185">Reference proteome</keyword>
<keyword evidence="1" id="KW-0812">Transmembrane</keyword>
<name>A0A370Q330_9FLAO</name>
<dbReference type="AlphaFoldDB" id="A0A370Q330"/>
<keyword evidence="1" id="KW-0472">Membrane</keyword>
<comment type="caution">
    <text evidence="2">The sequence shown here is derived from an EMBL/GenBank/DDBJ whole genome shotgun (WGS) entry which is preliminary data.</text>
</comment>
<organism evidence="2 3">
    <name type="scientific">Marinirhabdus gelatinilytica</name>
    <dbReference type="NCBI Taxonomy" id="1703343"/>
    <lineage>
        <taxon>Bacteria</taxon>
        <taxon>Pseudomonadati</taxon>
        <taxon>Bacteroidota</taxon>
        <taxon>Flavobacteriia</taxon>
        <taxon>Flavobacteriales</taxon>
        <taxon>Flavobacteriaceae</taxon>
    </lineage>
</organism>
<gene>
    <name evidence="2" type="ORF">C8D94_1137</name>
</gene>
<accession>A0A370Q330</accession>
<reference evidence="2 3" key="1">
    <citation type="submission" date="2018-07" db="EMBL/GenBank/DDBJ databases">
        <title>Genomic Encyclopedia of Type Strains, Phase IV (KMG-IV): sequencing the most valuable type-strain genomes for metagenomic binning, comparative biology and taxonomic classification.</title>
        <authorList>
            <person name="Goeker M."/>
        </authorList>
    </citation>
    <scope>NUCLEOTIDE SEQUENCE [LARGE SCALE GENOMIC DNA]</scope>
    <source>
        <strain evidence="2 3">DSM 101478</strain>
    </source>
</reference>
<proteinExistence type="predicted"/>
<dbReference type="Pfam" id="PF19578">
    <property type="entry name" value="DUF6090"/>
    <property type="match status" value="1"/>
</dbReference>
<evidence type="ECO:0000313" key="2">
    <source>
        <dbReference type="EMBL" id="RDK82778.1"/>
    </source>
</evidence>
<dbReference type="Proteomes" id="UP000255317">
    <property type="component" value="Unassembled WGS sequence"/>
</dbReference>
<keyword evidence="1" id="KW-1133">Transmembrane helix</keyword>
<dbReference type="InterPro" id="IPR045749">
    <property type="entry name" value="DUF6090"/>
</dbReference>
<evidence type="ECO:0000313" key="3">
    <source>
        <dbReference type="Proteomes" id="UP000255317"/>
    </source>
</evidence>
<evidence type="ECO:0000256" key="1">
    <source>
        <dbReference type="SAM" id="Phobius"/>
    </source>
</evidence>